<dbReference type="Proteomes" id="UP001458880">
    <property type="component" value="Unassembled WGS sequence"/>
</dbReference>
<sequence length="151" mass="16586">MWWDWGLVGSKGGSVRRVWWGFSKPGSWQQCAANWGLVGKQVKSRVGRHLGQIGGWQGTVKSGVGRVKSRVGRHLGQIGGWQGTVSRGLEARGSRLGAGRDRYRGGWRAEEGWWELERRFSWGLAGTGTEGVGGRRRGGGSLRGGSVRRVW</sequence>
<dbReference type="EMBL" id="JASPKY010000143">
    <property type="protein sequence ID" value="KAK9730677.1"/>
    <property type="molecule type" value="Genomic_DNA"/>
</dbReference>
<reference evidence="2 3" key="1">
    <citation type="journal article" date="2024" name="BMC Genomics">
        <title>De novo assembly and annotation of Popillia japonica's genome with initial clues to its potential as an invasive pest.</title>
        <authorList>
            <person name="Cucini C."/>
            <person name="Boschi S."/>
            <person name="Funari R."/>
            <person name="Cardaioli E."/>
            <person name="Iannotti N."/>
            <person name="Marturano G."/>
            <person name="Paoli F."/>
            <person name="Bruttini M."/>
            <person name="Carapelli A."/>
            <person name="Frati F."/>
            <person name="Nardi F."/>
        </authorList>
    </citation>
    <scope>NUCLEOTIDE SEQUENCE [LARGE SCALE GENOMIC DNA]</scope>
    <source>
        <strain evidence="2">DMR45628</strain>
    </source>
</reference>
<evidence type="ECO:0000256" key="1">
    <source>
        <dbReference type="SAM" id="MobiDB-lite"/>
    </source>
</evidence>
<feature type="region of interest" description="Disordered" evidence="1">
    <location>
        <begin position="130"/>
        <end position="151"/>
    </location>
</feature>
<keyword evidence="3" id="KW-1185">Reference proteome</keyword>
<dbReference type="AlphaFoldDB" id="A0AAW1L9U7"/>
<comment type="caution">
    <text evidence="2">The sequence shown here is derived from an EMBL/GenBank/DDBJ whole genome shotgun (WGS) entry which is preliminary data.</text>
</comment>
<evidence type="ECO:0000313" key="3">
    <source>
        <dbReference type="Proteomes" id="UP001458880"/>
    </source>
</evidence>
<evidence type="ECO:0000313" key="2">
    <source>
        <dbReference type="EMBL" id="KAK9730677.1"/>
    </source>
</evidence>
<gene>
    <name evidence="2" type="ORF">QE152_g14282</name>
</gene>
<protein>
    <submittedName>
        <fullName evidence="2">Uncharacterized protein</fullName>
    </submittedName>
</protein>
<accession>A0AAW1L9U7</accession>
<organism evidence="2 3">
    <name type="scientific">Popillia japonica</name>
    <name type="common">Japanese beetle</name>
    <dbReference type="NCBI Taxonomy" id="7064"/>
    <lineage>
        <taxon>Eukaryota</taxon>
        <taxon>Metazoa</taxon>
        <taxon>Ecdysozoa</taxon>
        <taxon>Arthropoda</taxon>
        <taxon>Hexapoda</taxon>
        <taxon>Insecta</taxon>
        <taxon>Pterygota</taxon>
        <taxon>Neoptera</taxon>
        <taxon>Endopterygota</taxon>
        <taxon>Coleoptera</taxon>
        <taxon>Polyphaga</taxon>
        <taxon>Scarabaeiformia</taxon>
        <taxon>Scarabaeidae</taxon>
        <taxon>Rutelinae</taxon>
        <taxon>Popillia</taxon>
    </lineage>
</organism>
<proteinExistence type="predicted"/>
<name>A0AAW1L9U7_POPJA</name>